<evidence type="ECO:0000313" key="3">
    <source>
        <dbReference type="Proteomes" id="UP000218181"/>
    </source>
</evidence>
<evidence type="ECO:0000313" key="2">
    <source>
        <dbReference type="EMBL" id="PCS01467.1"/>
    </source>
</evidence>
<dbReference type="AlphaFoldDB" id="A0A2A5RPV1"/>
<reference evidence="2 3" key="1">
    <citation type="submission" date="2014-12" db="EMBL/GenBank/DDBJ databases">
        <title>Draft genome sequences of 10 type strains of Lactococcus.</title>
        <authorList>
            <person name="Sun Z."/>
            <person name="Zhong Z."/>
            <person name="Liu W."/>
            <person name="Zhang W."/>
            <person name="Zhang H."/>
        </authorList>
    </citation>
    <scope>NUCLEOTIDE SEQUENCE [LARGE SCALE GENOMIC DNA]</scope>
    <source>
        <strain evidence="2 3">JCM 16395</strain>
    </source>
</reference>
<organism evidence="2 3">
    <name type="scientific">Lactococcus fujiensis JCM 16395</name>
    <dbReference type="NCBI Taxonomy" id="1291764"/>
    <lineage>
        <taxon>Bacteria</taxon>
        <taxon>Bacillati</taxon>
        <taxon>Bacillota</taxon>
        <taxon>Bacilli</taxon>
        <taxon>Lactobacillales</taxon>
        <taxon>Streptococcaceae</taxon>
        <taxon>Lactococcus</taxon>
    </lineage>
</organism>
<protein>
    <recommendedName>
        <fullName evidence="4">WxL domain-containing protein</fullName>
    </recommendedName>
</protein>
<dbReference type="Proteomes" id="UP000218181">
    <property type="component" value="Unassembled WGS sequence"/>
</dbReference>
<evidence type="ECO:0000256" key="1">
    <source>
        <dbReference type="SAM" id="SignalP"/>
    </source>
</evidence>
<keyword evidence="3" id="KW-1185">Reference proteome</keyword>
<sequence>MKKTSLLITSLALLFGLIPIVANADTVSGTTGSGTATITLTPGTLQFISVPDFTFGSQAVGVTSVTSTALATGALTVGDYSGGITGYNVTAQMTQGFTNGTSTLVTPNFTVSLGNSEDGALTGISGNIATTSTKIASGAANTSAGQEATIGGDAQLTITNASGTMYTQGNYSATIDYTLGVGI</sequence>
<proteinExistence type="predicted"/>
<accession>A0A2A5RPV1</accession>
<name>A0A2A5RPV1_9LACT</name>
<evidence type="ECO:0008006" key="4">
    <source>
        <dbReference type="Google" id="ProtNLM"/>
    </source>
</evidence>
<gene>
    <name evidence="2" type="ORF">RT41_GL000231</name>
</gene>
<feature type="chain" id="PRO_5011975214" description="WxL domain-containing protein" evidence="1">
    <location>
        <begin position="25"/>
        <end position="183"/>
    </location>
</feature>
<dbReference type="EMBL" id="JXJU01000001">
    <property type="protein sequence ID" value="PCS01467.1"/>
    <property type="molecule type" value="Genomic_DNA"/>
</dbReference>
<dbReference type="STRING" id="1291764.GCA_001311235_00254"/>
<feature type="signal peptide" evidence="1">
    <location>
        <begin position="1"/>
        <end position="24"/>
    </location>
</feature>
<comment type="caution">
    <text evidence="2">The sequence shown here is derived from an EMBL/GenBank/DDBJ whole genome shotgun (WGS) entry which is preliminary data.</text>
</comment>
<dbReference type="RefSeq" id="WP_054638961.1">
    <property type="nucleotide sequence ID" value="NZ_JXJU01000001.1"/>
</dbReference>
<keyword evidence="1" id="KW-0732">Signal</keyword>